<dbReference type="Proteomes" id="UP000196694">
    <property type="component" value="Unassembled WGS sequence"/>
</dbReference>
<accession>A0A0N7JCR2</accession>
<dbReference type="RefSeq" id="WP_055407212.1">
    <property type="nucleotide sequence ID" value="NZ_CP013011.1"/>
</dbReference>
<evidence type="ECO:0000256" key="4">
    <source>
        <dbReference type="HAMAP-Rule" id="MF_00511"/>
    </source>
</evidence>
<keyword evidence="3 4" id="KW-0687">Ribonucleoprotein</keyword>
<dbReference type="SUPFAM" id="SSF116820">
    <property type="entry name" value="Rps17e-like"/>
    <property type="match status" value="1"/>
</dbReference>
<comment type="similarity">
    <text evidence="1 4">Belongs to the eukaryotic ribosomal protein eS17 family.</text>
</comment>
<dbReference type="Proteomes" id="UP000058613">
    <property type="component" value="Chromosome"/>
</dbReference>
<evidence type="ECO:0000313" key="7">
    <source>
        <dbReference type="EMBL" id="OWJ54721.1"/>
    </source>
</evidence>
<dbReference type="GeneID" id="74305771"/>
<dbReference type="HAMAP" id="MF_00511">
    <property type="entry name" value="Ribosomal_eS17"/>
    <property type="match status" value="1"/>
</dbReference>
<dbReference type="STRING" id="1273541.Pyrde_0055"/>
<name>A0A0N7JCR2_9CREN</name>
<dbReference type="PANTHER" id="PTHR10732">
    <property type="entry name" value="40S RIBOSOMAL PROTEIN S17"/>
    <property type="match status" value="1"/>
</dbReference>
<sequence length="102" mass="11848">MGKVRIGIVKRTARKLITLYPDLFTEDFEHNKRVVSQLIETPSKKLRNQIAGYVTRLVRLYKRTGQLQYLIEQQHAEETRAALFGQAQQEQTQQATETSQSQ</sequence>
<dbReference type="InterPro" id="IPR001210">
    <property type="entry name" value="Ribosomal_eS17"/>
</dbReference>
<keyword evidence="9" id="KW-1185">Reference proteome</keyword>
<dbReference type="PANTHER" id="PTHR10732:SF0">
    <property type="entry name" value="40S RIBOSOMAL PROTEIN S17"/>
    <property type="match status" value="1"/>
</dbReference>
<evidence type="ECO:0000313" key="6">
    <source>
        <dbReference type="EMBL" id="ALL00105.1"/>
    </source>
</evidence>
<dbReference type="KEGG" id="pdl:Pyrde_0055"/>
<evidence type="ECO:0000256" key="5">
    <source>
        <dbReference type="SAM" id="MobiDB-lite"/>
    </source>
</evidence>
<dbReference type="GO" id="GO:0005840">
    <property type="term" value="C:ribosome"/>
    <property type="evidence" value="ECO:0007669"/>
    <property type="project" value="UniProtKB-KW"/>
</dbReference>
<dbReference type="GO" id="GO:0003735">
    <property type="term" value="F:structural constituent of ribosome"/>
    <property type="evidence" value="ECO:0007669"/>
    <property type="project" value="InterPro"/>
</dbReference>
<reference evidence="6 8" key="1">
    <citation type="submission" date="2015-10" db="EMBL/GenBank/DDBJ databases">
        <title>Complete genome sequence of hyperthermophilic archaeon Pyrodictium delaneyi Su06.</title>
        <authorList>
            <person name="Jung J.-H."/>
            <person name="Lin J."/>
            <person name="Holden J.F."/>
            <person name="Park C.-S."/>
        </authorList>
    </citation>
    <scope>NUCLEOTIDE SEQUENCE [LARGE SCALE GENOMIC DNA]</scope>
    <source>
        <strain evidence="6 8">Su06</strain>
    </source>
</reference>
<dbReference type="GO" id="GO:1990904">
    <property type="term" value="C:ribonucleoprotein complex"/>
    <property type="evidence" value="ECO:0007669"/>
    <property type="project" value="UniProtKB-KW"/>
</dbReference>
<evidence type="ECO:0000256" key="3">
    <source>
        <dbReference type="ARBA" id="ARBA00023274"/>
    </source>
</evidence>
<dbReference type="PATRIC" id="fig|1273541.4.peg.59"/>
<dbReference type="EMBL" id="CP013011">
    <property type="protein sequence ID" value="ALL00105.1"/>
    <property type="molecule type" value="Genomic_DNA"/>
</dbReference>
<dbReference type="Gene3D" id="1.10.60.20">
    <property type="entry name" value="Ribosomal protein S17e-like"/>
    <property type="match status" value="1"/>
</dbReference>
<dbReference type="EMBL" id="NCQP01000002">
    <property type="protein sequence ID" value="OWJ54721.1"/>
    <property type="molecule type" value="Genomic_DNA"/>
</dbReference>
<reference evidence="7 9" key="2">
    <citation type="submission" date="2017-05" db="EMBL/GenBank/DDBJ databases">
        <title>The draft genome of the hyperthermophilic archaeon 'Pyrodictium delaneyi strain Hulk', an iron and nitrate reducer, reveals the capacity for sulfate reduction.</title>
        <authorList>
            <person name="Demey L.M."/>
            <person name="Miller C."/>
            <person name="Manzella M."/>
            <person name="Reguera G."/>
            <person name="Kashefi K."/>
        </authorList>
    </citation>
    <scope>NUCLEOTIDE SEQUENCE [LARGE SCALE GENOMIC DNA]</scope>
    <source>
        <strain evidence="7 9">Hulk</strain>
    </source>
</reference>
<dbReference type="Pfam" id="PF00833">
    <property type="entry name" value="Ribosomal_S17e"/>
    <property type="match status" value="1"/>
</dbReference>
<evidence type="ECO:0000256" key="2">
    <source>
        <dbReference type="ARBA" id="ARBA00022980"/>
    </source>
</evidence>
<dbReference type="AlphaFoldDB" id="A0A0N7JCR2"/>
<proteinExistence type="inferred from homology"/>
<evidence type="ECO:0000313" key="9">
    <source>
        <dbReference type="Proteomes" id="UP000196694"/>
    </source>
</evidence>
<dbReference type="NCBIfam" id="NF002242">
    <property type="entry name" value="PRK01151.1"/>
    <property type="match status" value="1"/>
</dbReference>
<keyword evidence="2 4" id="KW-0689">Ribosomal protein</keyword>
<dbReference type="InterPro" id="IPR036401">
    <property type="entry name" value="Ribosomal_eS17_sf"/>
</dbReference>
<protein>
    <recommendedName>
        <fullName evidence="4">Small ribosomal subunit protein eS17</fullName>
    </recommendedName>
</protein>
<evidence type="ECO:0000256" key="1">
    <source>
        <dbReference type="ARBA" id="ARBA00010444"/>
    </source>
</evidence>
<feature type="region of interest" description="Disordered" evidence="5">
    <location>
        <begin position="82"/>
        <end position="102"/>
    </location>
</feature>
<evidence type="ECO:0000313" key="8">
    <source>
        <dbReference type="Proteomes" id="UP000058613"/>
    </source>
</evidence>
<dbReference type="GO" id="GO:0006412">
    <property type="term" value="P:translation"/>
    <property type="evidence" value="ECO:0007669"/>
    <property type="project" value="UniProtKB-UniRule"/>
</dbReference>
<organism evidence="6 8">
    <name type="scientific">Pyrodictium delaneyi</name>
    <dbReference type="NCBI Taxonomy" id="1273541"/>
    <lineage>
        <taxon>Archaea</taxon>
        <taxon>Thermoproteota</taxon>
        <taxon>Thermoprotei</taxon>
        <taxon>Desulfurococcales</taxon>
        <taxon>Pyrodictiaceae</taxon>
        <taxon>Pyrodictium</taxon>
    </lineage>
</organism>
<gene>
    <name evidence="4" type="primary">rps17e</name>
    <name evidence="7" type="ORF">Pdsh_03040</name>
    <name evidence="6" type="ORF">Pyrde_0055</name>
</gene>
<dbReference type="OrthoDB" id="52479at2157"/>
<feature type="compositionally biased region" description="Low complexity" evidence="5">
    <location>
        <begin position="86"/>
        <end position="102"/>
    </location>
</feature>